<dbReference type="AlphaFoldDB" id="A0AAV9SL59"/>
<comment type="caution">
    <text evidence="1">The sequence shown here is derived from an EMBL/GenBank/DDBJ whole genome shotgun (WGS) entry which is preliminary data.</text>
</comment>
<accession>A0AAV9SL59</accession>
<dbReference type="Proteomes" id="UP001311232">
    <property type="component" value="Unassembled WGS sequence"/>
</dbReference>
<evidence type="ECO:0000313" key="1">
    <source>
        <dbReference type="EMBL" id="KAK5622016.1"/>
    </source>
</evidence>
<name>A0AAV9SL59_9TELE</name>
<protein>
    <submittedName>
        <fullName evidence="1">Uncharacterized protein</fullName>
    </submittedName>
</protein>
<organism evidence="1 2">
    <name type="scientific">Crenichthys baileyi</name>
    <name type="common">White River springfish</name>
    <dbReference type="NCBI Taxonomy" id="28760"/>
    <lineage>
        <taxon>Eukaryota</taxon>
        <taxon>Metazoa</taxon>
        <taxon>Chordata</taxon>
        <taxon>Craniata</taxon>
        <taxon>Vertebrata</taxon>
        <taxon>Euteleostomi</taxon>
        <taxon>Actinopterygii</taxon>
        <taxon>Neopterygii</taxon>
        <taxon>Teleostei</taxon>
        <taxon>Neoteleostei</taxon>
        <taxon>Acanthomorphata</taxon>
        <taxon>Ovalentaria</taxon>
        <taxon>Atherinomorphae</taxon>
        <taxon>Cyprinodontiformes</taxon>
        <taxon>Goodeidae</taxon>
        <taxon>Crenichthys</taxon>
    </lineage>
</organism>
<gene>
    <name evidence="1" type="ORF">CRENBAI_012227</name>
</gene>
<proteinExistence type="predicted"/>
<evidence type="ECO:0000313" key="2">
    <source>
        <dbReference type="Proteomes" id="UP001311232"/>
    </source>
</evidence>
<reference evidence="1 2" key="1">
    <citation type="submission" date="2021-06" db="EMBL/GenBank/DDBJ databases">
        <authorList>
            <person name="Palmer J.M."/>
        </authorList>
    </citation>
    <scope>NUCLEOTIDE SEQUENCE [LARGE SCALE GENOMIC DNA]</scope>
    <source>
        <strain evidence="1 2">MEX-2019</strain>
        <tissue evidence="1">Muscle</tissue>
    </source>
</reference>
<keyword evidence="2" id="KW-1185">Reference proteome</keyword>
<dbReference type="EMBL" id="JAHHUM010000235">
    <property type="protein sequence ID" value="KAK5622016.1"/>
    <property type="molecule type" value="Genomic_DNA"/>
</dbReference>
<sequence length="99" mass="11287">MSGLIHAGDELKVNMIPVDDKKPEEIIPTLGCLVSFNVRPKESHLFQLHSGLKMKIFLVFGGKSFLNLLPDLRPPITLLTTRQWPFSALSLFWPLDHMY</sequence>